<gene>
    <name evidence="10" type="ORF">TDUB1175_LOCUS3677</name>
</gene>
<evidence type="ECO:0000256" key="3">
    <source>
        <dbReference type="ARBA" id="ARBA00022679"/>
    </source>
</evidence>
<sequence length="409" mass="46374">MSLKFLDENRSSSSCLIVHSHGICHRNIKLEHILYEDGSKDATIRLIDFGLSSRFDRAEKSRRAVRTAYTLSPEIAGGFGQYTEKTDIWSVGVVAWILLAGDAPFIRHEDDLKDKDKLDRLIRAQYTFGITWRGRGISSHAKEFVRRCLERHPSDRWTAKTALRYVESTWIPALEKEDVNKGSVALKRTVSFKRRSGMEKTEMAGIISMEDINRFCKYGMLKKTVLMTMAQTMDREDVERLREIFLAADTTDSGTISLLELKQAFCLINPDMDDETVESVFQGIDLDHSGEIHWAEFIAALSESYGLITMDRLAEAFDRIDSDGKGYICREDLKMILGKDYDDKLVDTMIDEADFKSNGKIDYEELIQLMFEDPVKGVEAVGDIDESLRSAGMGDIADSVGRNSFCSQD</sequence>
<dbReference type="InterPro" id="IPR000719">
    <property type="entry name" value="Prot_kinase_dom"/>
</dbReference>
<evidence type="ECO:0000256" key="4">
    <source>
        <dbReference type="ARBA" id="ARBA00022741"/>
    </source>
</evidence>
<organism evidence="10">
    <name type="scientific">Pseudictyota dubia</name>
    <dbReference type="NCBI Taxonomy" id="2749911"/>
    <lineage>
        <taxon>Eukaryota</taxon>
        <taxon>Sar</taxon>
        <taxon>Stramenopiles</taxon>
        <taxon>Ochrophyta</taxon>
        <taxon>Bacillariophyta</taxon>
        <taxon>Mediophyceae</taxon>
        <taxon>Biddulphiophycidae</taxon>
        <taxon>Eupodiscales</taxon>
        <taxon>Odontellaceae</taxon>
        <taxon>Pseudictyota</taxon>
    </lineage>
</organism>
<evidence type="ECO:0000256" key="6">
    <source>
        <dbReference type="ARBA" id="ARBA00022840"/>
    </source>
</evidence>
<evidence type="ECO:0000256" key="5">
    <source>
        <dbReference type="ARBA" id="ARBA00022777"/>
    </source>
</evidence>
<dbReference type="AlphaFoldDB" id="A0A7R9VK65"/>
<dbReference type="InterPro" id="IPR002048">
    <property type="entry name" value="EF_hand_dom"/>
</dbReference>
<evidence type="ECO:0000259" key="9">
    <source>
        <dbReference type="PROSITE" id="PS50222"/>
    </source>
</evidence>
<dbReference type="SMART" id="SM00054">
    <property type="entry name" value="EFh"/>
    <property type="match status" value="4"/>
</dbReference>
<feature type="domain" description="EF-hand" evidence="9">
    <location>
        <begin position="346"/>
        <end position="376"/>
    </location>
</feature>
<dbReference type="Pfam" id="PF13499">
    <property type="entry name" value="EF-hand_7"/>
    <property type="match status" value="2"/>
</dbReference>
<dbReference type="GO" id="GO:0005524">
    <property type="term" value="F:ATP binding"/>
    <property type="evidence" value="ECO:0007669"/>
    <property type="project" value="UniProtKB-KW"/>
</dbReference>
<dbReference type="Gene3D" id="1.10.510.10">
    <property type="entry name" value="Transferase(Phosphotransferase) domain 1"/>
    <property type="match status" value="1"/>
</dbReference>
<keyword evidence="6" id="KW-0067">ATP-binding</keyword>
<keyword evidence="4" id="KW-0547">Nucleotide-binding</keyword>
<dbReference type="EMBL" id="HBED01007520">
    <property type="protein sequence ID" value="CAD8297931.1"/>
    <property type="molecule type" value="Transcribed_RNA"/>
</dbReference>
<dbReference type="InterPro" id="IPR050205">
    <property type="entry name" value="CDPK_Ser/Thr_kinases"/>
</dbReference>
<dbReference type="PANTHER" id="PTHR24349">
    <property type="entry name" value="SERINE/THREONINE-PROTEIN KINASE"/>
    <property type="match status" value="1"/>
</dbReference>
<feature type="domain" description="Protein kinase" evidence="8">
    <location>
        <begin position="1"/>
        <end position="171"/>
    </location>
</feature>
<dbReference type="InterPro" id="IPR011009">
    <property type="entry name" value="Kinase-like_dom_sf"/>
</dbReference>
<evidence type="ECO:0008006" key="11">
    <source>
        <dbReference type="Google" id="ProtNLM"/>
    </source>
</evidence>
<reference evidence="10" key="1">
    <citation type="submission" date="2021-01" db="EMBL/GenBank/DDBJ databases">
        <authorList>
            <person name="Corre E."/>
            <person name="Pelletier E."/>
            <person name="Niang G."/>
            <person name="Scheremetjew M."/>
            <person name="Finn R."/>
            <person name="Kale V."/>
            <person name="Holt S."/>
            <person name="Cochrane G."/>
            <person name="Meng A."/>
            <person name="Brown T."/>
            <person name="Cohen L."/>
        </authorList>
    </citation>
    <scope>NUCLEOTIDE SEQUENCE</scope>
    <source>
        <strain evidence="10">CCMP147</strain>
    </source>
</reference>
<evidence type="ECO:0000259" key="8">
    <source>
        <dbReference type="PROSITE" id="PS50011"/>
    </source>
</evidence>
<dbReference type="PROSITE" id="PS50222">
    <property type="entry name" value="EF_HAND_2"/>
    <property type="match status" value="4"/>
</dbReference>
<evidence type="ECO:0000256" key="2">
    <source>
        <dbReference type="ARBA" id="ARBA00022527"/>
    </source>
</evidence>
<feature type="domain" description="EF-hand" evidence="9">
    <location>
        <begin position="272"/>
        <end position="307"/>
    </location>
</feature>
<dbReference type="Gene3D" id="1.10.238.10">
    <property type="entry name" value="EF-hand"/>
    <property type="match status" value="1"/>
</dbReference>
<name>A0A7R9VK65_9STRA</name>
<dbReference type="GO" id="GO:0005509">
    <property type="term" value="F:calcium ion binding"/>
    <property type="evidence" value="ECO:0007669"/>
    <property type="project" value="InterPro"/>
</dbReference>
<protein>
    <recommendedName>
        <fullName evidence="11">Calmodulin</fullName>
    </recommendedName>
</protein>
<dbReference type="Pfam" id="PF00069">
    <property type="entry name" value="Pkinase"/>
    <property type="match status" value="1"/>
</dbReference>
<dbReference type="SUPFAM" id="SSF47473">
    <property type="entry name" value="EF-hand"/>
    <property type="match status" value="1"/>
</dbReference>
<dbReference type="PROSITE" id="PS50011">
    <property type="entry name" value="PROTEIN_KINASE_DOM"/>
    <property type="match status" value="1"/>
</dbReference>
<dbReference type="GO" id="GO:0004674">
    <property type="term" value="F:protein serine/threonine kinase activity"/>
    <property type="evidence" value="ECO:0007669"/>
    <property type="project" value="UniProtKB-KW"/>
</dbReference>
<evidence type="ECO:0000256" key="1">
    <source>
        <dbReference type="ARBA" id="ARBA00001946"/>
    </source>
</evidence>
<proteinExistence type="inferred from homology"/>
<keyword evidence="5" id="KW-0418">Kinase</keyword>
<keyword evidence="2" id="KW-0723">Serine/threonine-protein kinase</keyword>
<feature type="domain" description="EF-hand" evidence="9">
    <location>
        <begin position="236"/>
        <end position="271"/>
    </location>
</feature>
<comment type="similarity">
    <text evidence="7">Belongs to the protein kinase superfamily. Ser/Thr protein kinase family. CDPK subfamily.</text>
</comment>
<evidence type="ECO:0000256" key="7">
    <source>
        <dbReference type="ARBA" id="ARBA00024334"/>
    </source>
</evidence>
<dbReference type="SMART" id="SM00220">
    <property type="entry name" value="S_TKc"/>
    <property type="match status" value="1"/>
</dbReference>
<keyword evidence="3" id="KW-0808">Transferase</keyword>
<comment type="cofactor">
    <cofactor evidence="1">
        <name>Mg(2+)</name>
        <dbReference type="ChEBI" id="CHEBI:18420"/>
    </cofactor>
</comment>
<feature type="domain" description="EF-hand" evidence="9">
    <location>
        <begin position="308"/>
        <end position="343"/>
    </location>
</feature>
<dbReference type="SUPFAM" id="SSF56112">
    <property type="entry name" value="Protein kinase-like (PK-like)"/>
    <property type="match status" value="1"/>
</dbReference>
<dbReference type="InterPro" id="IPR011992">
    <property type="entry name" value="EF-hand-dom_pair"/>
</dbReference>
<evidence type="ECO:0000313" key="10">
    <source>
        <dbReference type="EMBL" id="CAD8297931.1"/>
    </source>
</evidence>
<accession>A0A7R9VK65</accession>